<organism evidence="1 2">
    <name type="scientific">Tritrichomonas foetus</name>
    <dbReference type="NCBI Taxonomy" id="1144522"/>
    <lineage>
        <taxon>Eukaryota</taxon>
        <taxon>Metamonada</taxon>
        <taxon>Parabasalia</taxon>
        <taxon>Tritrichomonadida</taxon>
        <taxon>Tritrichomonadidae</taxon>
        <taxon>Tritrichomonas</taxon>
    </lineage>
</organism>
<dbReference type="GeneID" id="94829265"/>
<dbReference type="InterPro" id="IPR027267">
    <property type="entry name" value="AH/BAR_dom_sf"/>
</dbReference>
<evidence type="ECO:0000313" key="2">
    <source>
        <dbReference type="Proteomes" id="UP000179807"/>
    </source>
</evidence>
<dbReference type="Proteomes" id="UP000179807">
    <property type="component" value="Unassembled WGS sequence"/>
</dbReference>
<dbReference type="Gene3D" id="1.20.1270.60">
    <property type="entry name" value="Arfaptin homology (AH) domain/BAR domain"/>
    <property type="match status" value="1"/>
</dbReference>
<dbReference type="EMBL" id="MLAK01001060">
    <property type="protein sequence ID" value="OHS98329.1"/>
    <property type="molecule type" value="Genomic_DNA"/>
</dbReference>
<dbReference type="OrthoDB" id="10262590at2759"/>
<dbReference type="AlphaFoldDB" id="A0A1J4JHY1"/>
<dbReference type="SUPFAM" id="SSF103657">
    <property type="entry name" value="BAR/IMD domain-like"/>
    <property type="match status" value="1"/>
</dbReference>
<gene>
    <name evidence="1" type="ORF">TRFO_08898</name>
</gene>
<reference evidence="1" key="1">
    <citation type="submission" date="2016-10" db="EMBL/GenBank/DDBJ databases">
        <authorList>
            <person name="Benchimol M."/>
            <person name="Almeida L.G."/>
            <person name="Vasconcelos A.T."/>
            <person name="Perreira-Neves A."/>
            <person name="Rosa I.A."/>
            <person name="Tasca T."/>
            <person name="Bogo M.R."/>
            <person name="de Souza W."/>
        </authorList>
    </citation>
    <scope>NUCLEOTIDE SEQUENCE [LARGE SCALE GENOMIC DNA]</scope>
    <source>
        <strain evidence="1">K</strain>
    </source>
</reference>
<accession>A0A1J4JHY1</accession>
<comment type="caution">
    <text evidence="1">The sequence shown here is derived from an EMBL/GenBank/DDBJ whole genome shotgun (WGS) entry which is preliminary data.</text>
</comment>
<evidence type="ECO:0008006" key="3">
    <source>
        <dbReference type="Google" id="ProtNLM"/>
    </source>
</evidence>
<keyword evidence="2" id="KW-1185">Reference proteome</keyword>
<protein>
    <recommendedName>
        <fullName evidence="3">BAR domain-containing protein</fullName>
    </recommendedName>
</protein>
<name>A0A1J4JHY1_9EUKA</name>
<dbReference type="RefSeq" id="XP_068351466.1">
    <property type="nucleotide sequence ID" value="XM_068494561.1"/>
</dbReference>
<sequence length="229" mass="25744">MRNAKDPAGQVVYNCIEVLEKFATFLKNDIVLIAEKERSLGYINESMQDVFTDLTVNQYPKAREVINLFISSLTQVEYVRKTMYSRYRSLAQNSFTTALELATKVKGLLVERENAFKSFLTAQERKRRIAQPKPQDELKLSQATTAFQTLNSQTIQAAGTFANQLHRDLVTTLSAFAHAQMELYAKSLEVWAATIEQIDQATLDDDTDAVVLAFQKAMNTLGTVSVGDD</sequence>
<proteinExistence type="predicted"/>
<dbReference type="VEuPathDB" id="TrichDB:TRFO_08898"/>
<evidence type="ECO:0000313" key="1">
    <source>
        <dbReference type="EMBL" id="OHS98329.1"/>
    </source>
</evidence>